<keyword evidence="3" id="KW-0804">Transcription</keyword>
<proteinExistence type="predicted"/>
<evidence type="ECO:0000259" key="4">
    <source>
        <dbReference type="Pfam" id="PF13377"/>
    </source>
</evidence>
<evidence type="ECO:0000313" key="6">
    <source>
        <dbReference type="EMBL" id="HGU41972.1"/>
    </source>
</evidence>
<reference evidence="6" key="1">
    <citation type="journal article" date="2020" name="mSystems">
        <title>Genome- and Community-Level Interaction Insights into Carbon Utilization and Element Cycling Functions of Hydrothermarchaeota in Hydrothermal Sediment.</title>
        <authorList>
            <person name="Zhou Z."/>
            <person name="Liu Y."/>
            <person name="Xu W."/>
            <person name="Pan J."/>
            <person name="Luo Z.H."/>
            <person name="Li M."/>
        </authorList>
    </citation>
    <scope>NUCLEOTIDE SEQUENCE [LARGE SCALE GENOMIC DNA]</scope>
    <source>
        <strain evidence="6">SpSt-604</strain>
        <strain evidence="5">SpSt-640</strain>
    </source>
</reference>
<dbReference type="GO" id="GO:0003700">
    <property type="term" value="F:DNA-binding transcription factor activity"/>
    <property type="evidence" value="ECO:0007669"/>
    <property type="project" value="TreeGrafter"/>
</dbReference>
<dbReference type="GO" id="GO:0000976">
    <property type="term" value="F:transcription cis-regulatory region binding"/>
    <property type="evidence" value="ECO:0007669"/>
    <property type="project" value="TreeGrafter"/>
</dbReference>
<dbReference type="PANTHER" id="PTHR30146">
    <property type="entry name" value="LACI-RELATED TRANSCRIPTIONAL REPRESSOR"/>
    <property type="match status" value="1"/>
</dbReference>
<dbReference type="InterPro" id="IPR046335">
    <property type="entry name" value="LacI/GalR-like_sensor"/>
</dbReference>
<dbReference type="Pfam" id="PF13377">
    <property type="entry name" value="Peripla_BP_3"/>
    <property type="match status" value="1"/>
</dbReference>
<dbReference type="EMBL" id="DTBH01000026">
    <property type="protein sequence ID" value="HGQ76516.1"/>
    <property type="molecule type" value="Genomic_DNA"/>
</dbReference>
<name>A0A7C4W5Z2_FERPE</name>
<evidence type="ECO:0000256" key="3">
    <source>
        <dbReference type="ARBA" id="ARBA00023163"/>
    </source>
</evidence>
<gene>
    <name evidence="6" type="ORF">ENT72_03485</name>
    <name evidence="5" type="ORF">ENU12_01005</name>
</gene>
<protein>
    <recommendedName>
        <fullName evidence="4">Transcriptional regulator LacI/GalR-like sensor domain-containing protein</fullName>
    </recommendedName>
</protein>
<organism evidence="6">
    <name type="scientific">Fervidobacterium pennivorans</name>
    <dbReference type="NCBI Taxonomy" id="93466"/>
    <lineage>
        <taxon>Bacteria</taxon>
        <taxon>Thermotogati</taxon>
        <taxon>Thermotogota</taxon>
        <taxon>Thermotogae</taxon>
        <taxon>Thermotogales</taxon>
        <taxon>Fervidobacteriaceae</taxon>
        <taxon>Fervidobacterium</taxon>
    </lineage>
</organism>
<dbReference type="CDD" id="cd06267">
    <property type="entry name" value="PBP1_LacI_sugar_binding-like"/>
    <property type="match status" value="1"/>
</dbReference>
<comment type="caution">
    <text evidence="6">The sequence shown here is derived from an EMBL/GenBank/DDBJ whole genome shotgun (WGS) entry which is preliminary data.</text>
</comment>
<evidence type="ECO:0000256" key="1">
    <source>
        <dbReference type="ARBA" id="ARBA00023015"/>
    </source>
</evidence>
<sequence>MCFFLNAQKYKYAARVREQGMRKALNEYEQTLENKIEFEVIYSNEGFENAYETFQMFLRRMKKEFKYDAVVCYNDIFAYAVIKLLKENGFKIPEELSIVGFDDISFSSIIEPPLTTVATDKIRLGREAFKSLIKNIETGSISQIILPVELKVRNSTKNRGNGNP</sequence>
<dbReference type="Gene3D" id="3.40.50.2300">
    <property type="match status" value="2"/>
</dbReference>
<dbReference type="EMBL" id="DSZT01000110">
    <property type="protein sequence ID" value="HGU41972.1"/>
    <property type="molecule type" value="Genomic_DNA"/>
</dbReference>
<evidence type="ECO:0000256" key="2">
    <source>
        <dbReference type="ARBA" id="ARBA00023125"/>
    </source>
</evidence>
<dbReference type="SUPFAM" id="SSF53822">
    <property type="entry name" value="Periplasmic binding protein-like I"/>
    <property type="match status" value="1"/>
</dbReference>
<accession>A0A7C4W5Z2</accession>
<keyword evidence="1" id="KW-0805">Transcription regulation</keyword>
<feature type="domain" description="Transcriptional regulator LacI/GalR-like sensor" evidence="4">
    <location>
        <begin position="9"/>
        <end position="156"/>
    </location>
</feature>
<dbReference type="PANTHER" id="PTHR30146:SF154">
    <property type="entry name" value="TRANSCRIPTION REGULATOR, MEMBER OF GALR FAMILY"/>
    <property type="match status" value="1"/>
</dbReference>
<dbReference type="AlphaFoldDB" id="A0A7C4W5Z2"/>
<evidence type="ECO:0000313" key="5">
    <source>
        <dbReference type="EMBL" id="HGQ76516.1"/>
    </source>
</evidence>
<keyword evidence="2" id="KW-0238">DNA-binding</keyword>
<dbReference type="InterPro" id="IPR028082">
    <property type="entry name" value="Peripla_BP_I"/>
</dbReference>